<dbReference type="Proteomes" id="UP000289465">
    <property type="component" value="Unassembled WGS sequence"/>
</dbReference>
<evidence type="ECO:0000256" key="1">
    <source>
        <dbReference type="SAM" id="SignalP"/>
    </source>
</evidence>
<sequence>MRLPAVLLACALIAGCAGTAVQERRQAAARVAQQAGWQGLEMDAGAFVLAAFVPPGLSRAGTLTVYIEGDGAAWVDAGTPSFDPTPRDPLALRLAIGDPRRQAVYLARPCQYVEGPSRRHCEAHYWTAGRFAPEVVAASGLAIDRLKARYGATRIELVGYSGGGAVAALLAARRSDVARLITVAANLDTQSWTTDLGLSPLRGSLNPADEWRALSAIPQRHYVGARDRVMPQGIARSYASRFPASGKPEIVVVPDFDHRCCWEQAWPALLDGLPRASGAER</sequence>
<accession>A0A446CV74</accession>
<keyword evidence="1" id="KW-0732">Signal</keyword>
<gene>
    <name evidence="2" type="ORF">AVE30378_04722</name>
</gene>
<protein>
    <recommendedName>
        <fullName evidence="4">Alpha/beta hydrolase</fullName>
    </recommendedName>
</protein>
<name>A0A446CV74_9BURK</name>
<dbReference type="EMBL" id="UFQC01000032">
    <property type="protein sequence ID" value="SSW71768.1"/>
    <property type="molecule type" value="Genomic_DNA"/>
</dbReference>
<evidence type="ECO:0008006" key="4">
    <source>
        <dbReference type="Google" id="ProtNLM"/>
    </source>
</evidence>
<evidence type="ECO:0000313" key="2">
    <source>
        <dbReference type="EMBL" id="SSW71768.1"/>
    </source>
</evidence>
<feature type="signal peptide" evidence="1">
    <location>
        <begin position="1"/>
        <end position="19"/>
    </location>
</feature>
<dbReference type="OrthoDB" id="5451115at2"/>
<proteinExistence type="predicted"/>
<dbReference type="AlphaFoldDB" id="A0A446CV74"/>
<evidence type="ECO:0000313" key="3">
    <source>
        <dbReference type="Proteomes" id="UP000289465"/>
    </source>
</evidence>
<dbReference type="InterPro" id="IPR029058">
    <property type="entry name" value="AB_hydrolase_fold"/>
</dbReference>
<dbReference type="PROSITE" id="PS51257">
    <property type="entry name" value="PROKAR_LIPOPROTEIN"/>
    <property type="match status" value="1"/>
</dbReference>
<dbReference type="Gene3D" id="3.40.50.1820">
    <property type="entry name" value="alpha/beta hydrolase"/>
    <property type="match status" value="1"/>
</dbReference>
<feature type="chain" id="PRO_5019295482" description="Alpha/beta hydrolase" evidence="1">
    <location>
        <begin position="20"/>
        <end position="281"/>
    </location>
</feature>
<organism evidence="2 3">
    <name type="scientific">Achromobacter veterisilvae</name>
    <dbReference type="NCBI Taxonomy" id="2069367"/>
    <lineage>
        <taxon>Bacteria</taxon>
        <taxon>Pseudomonadati</taxon>
        <taxon>Pseudomonadota</taxon>
        <taxon>Betaproteobacteria</taxon>
        <taxon>Burkholderiales</taxon>
        <taxon>Alcaligenaceae</taxon>
        <taxon>Achromobacter</taxon>
    </lineage>
</organism>
<dbReference type="SUPFAM" id="SSF53474">
    <property type="entry name" value="alpha/beta-Hydrolases"/>
    <property type="match status" value="1"/>
</dbReference>
<dbReference type="RefSeq" id="WP_129244277.1">
    <property type="nucleotide sequence ID" value="NZ_UFQC01000032.1"/>
</dbReference>
<reference evidence="2 3" key="1">
    <citation type="submission" date="2018-07" db="EMBL/GenBank/DDBJ databases">
        <authorList>
            <person name="Peeters C."/>
        </authorList>
    </citation>
    <scope>NUCLEOTIDE SEQUENCE [LARGE SCALE GENOMIC DNA]</scope>
    <source>
        <strain evidence="2 3">LMG 30378</strain>
    </source>
</reference>